<dbReference type="SUPFAM" id="SSF53474">
    <property type="entry name" value="alpha/beta-Hydrolases"/>
    <property type="match status" value="1"/>
</dbReference>
<accession>A0ABS2UWW0</accession>
<gene>
    <name evidence="1" type="ORF">JE024_25305</name>
</gene>
<name>A0ABS2UWW0_9ACTN</name>
<sequence>MARQPTHDLVVVVPGIMGSALADRDGHAVWGLSGAALRQGIRTFGRSVTGLTLPHDLGDAHPGDGVVPTGLLPDLYALPGRWALVDGYSGLLDWLEASFTLRRRGPGEPASAAANLVAFAYDWRLSCRFNAARLGAVVDEELGRWRASAPARRDARAVLLCHSMGGLVARYWAECLGGHEVVRRIVTLGTPHRGSLDALETLVNGHGVGPRPVRAAITRLARSLPSVHQLTPDYACLDSPGGLLYPRELPSALPGPDPALLLDAGAFHAGIRDAARARTGGTDPALVPIAGVLQPTATTASVDGGGERLTVSTTAGLRAEGGDGTVPRLSAHPPGAAHGHTPCEQHGSLQNNPGVRDSLWGLLAPGPAEYRDPGRRPVRLGVEAPFHLAAGELLELSVTAEGTPGGDRLAVTAVLHPAEGGPPAGRTLRNLGEGRYRAVFPEPPAPGPYRLVVGPADRPDAAVTALVMVGDAAEDGDG</sequence>
<organism evidence="1 2">
    <name type="scientific">Streptomyces zhihengii</name>
    <dbReference type="NCBI Taxonomy" id="1818004"/>
    <lineage>
        <taxon>Bacteria</taxon>
        <taxon>Bacillati</taxon>
        <taxon>Actinomycetota</taxon>
        <taxon>Actinomycetes</taxon>
        <taxon>Kitasatosporales</taxon>
        <taxon>Streptomycetaceae</taxon>
        <taxon>Streptomyces</taxon>
    </lineage>
</organism>
<dbReference type="RefSeq" id="WP_205375785.1">
    <property type="nucleotide sequence ID" value="NZ_JAFEJA010000001.1"/>
</dbReference>
<dbReference type="InterPro" id="IPR029058">
    <property type="entry name" value="AB_hydrolase_fold"/>
</dbReference>
<keyword evidence="2" id="KW-1185">Reference proteome</keyword>
<dbReference type="Pfam" id="PF02450">
    <property type="entry name" value="LCAT"/>
    <property type="match status" value="1"/>
</dbReference>
<evidence type="ECO:0000313" key="1">
    <source>
        <dbReference type="EMBL" id="MBM9621992.1"/>
    </source>
</evidence>
<comment type="caution">
    <text evidence="1">The sequence shown here is derived from an EMBL/GenBank/DDBJ whole genome shotgun (WGS) entry which is preliminary data.</text>
</comment>
<evidence type="ECO:0000313" key="2">
    <source>
        <dbReference type="Proteomes" id="UP000664109"/>
    </source>
</evidence>
<protein>
    <recommendedName>
        <fullName evidence="3">Lecithin:cholesterol acyltransferase</fullName>
    </recommendedName>
</protein>
<dbReference type="EMBL" id="JAFEJA010000001">
    <property type="protein sequence ID" value="MBM9621992.1"/>
    <property type="molecule type" value="Genomic_DNA"/>
</dbReference>
<dbReference type="InterPro" id="IPR003386">
    <property type="entry name" value="LACT/PDAT_acylTrfase"/>
</dbReference>
<proteinExistence type="predicted"/>
<dbReference type="Proteomes" id="UP000664109">
    <property type="component" value="Unassembled WGS sequence"/>
</dbReference>
<dbReference type="Gene3D" id="3.40.50.1820">
    <property type="entry name" value="alpha/beta hydrolase"/>
    <property type="match status" value="1"/>
</dbReference>
<reference evidence="1 2" key="1">
    <citation type="journal article" date="2016" name="Arch. Microbiol.">
        <title>Streptomyces zhihengii sp. nov., isolated from rhizospheric soil of Psammosilene tunicoides.</title>
        <authorList>
            <person name="Huang M.J."/>
            <person name="Fei J.J."/>
            <person name="Salam N."/>
            <person name="Kim C.J."/>
            <person name="Hozzein W.N."/>
            <person name="Xiao M."/>
            <person name="Huang H.Q."/>
            <person name="Li W.J."/>
        </authorList>
    </citation>
    <scope>NUCLEOTIDE SEQUENCE [LARGE SCALE GENOMIC DNA]</scope>
    <source>
        <strain evidence="1 2">YIM T102</strain>
    </source>
</reference>
<evidence type="ECO:0008006" key="3">
    <source>
        <dbReference type="Google" id="ProtNLM"/>
    </source>
</evidence>